<reference evidence="2" key="1">
    <citation type="submission" date="2023-10" db="EMBL/GenBank/DDBJ databases">
        <authorList>
            <person name="Chen Y."/>
            <person name="Shah S."/>
            <person name="Dougan E. K."/>
            <person name="Thang M."/>
            <person name="Chan C."/>
        </authorList>
    </citation>
    <scope>NUCLEOTIDE SEQUENCE [LARGE SCALE GENOMIC DNA]</scope>
</reference>
<protein>
    <recommendedName>
        <fullName evidence="4">Ribosome assembly protein 3</fullName>
    </recommendedName>
</protein>
<evidence type="ECO:0000313" key="3">
    <source>
        <dbReference type="Proteomes" id="UP001189429"/>
    </source>
</evidence>
<accession>A0ABN9SH23</accession>
<feature type="compositionally biased region" description="Basic and acidic residues" evidence="1">
    <location>
        <begin position="62"/>
        <end position="84"/>
    </location>
</feature>
<name>A0ABN9SH23_9DINO</name>
<feature type="non-terminal residue" evidence="2">
    <location>
        <position position="214"/>
    </location>
</feature>
<evidence type="ECO:0000313" key="2">
    <source>
        <dbReference type="EMBL" id="CAK0830149.1"/>
    </source>
</evidence>
<dbReference type="Proteomes" id="UP001189429">
    <property type="component" value="Unassembled WGS sequence"/>
</dbReference>
<gene>
    <name evidence="2" type="ORF">PCOR1329_LOCUS28860</name>
</gene>
<evidence type="ECO:0000256" key="1">
    <source>
        <dbReference type="SAM" id="MobiDB-lite"/>
    </source>
</evidence>
<feature type="non-terminal residue" evidence="2">
    <location>
        <position position="1"/>
    </location>
</feature>
<comment type="caution">
    <text evidence="2">The sequence shown here is derived from an EMBL/GenBank/DDBJ whole genome shotgun (WGS) entry which is preliminary data.</text>
</comment>
<feature type="compositionally biased region" description="Low complexity" evidence="1">
    <location>
        <begin position="35"/>
        <end position="53"/>
    </location>
</feature>
<evidence type="ECO:0008006" key="4">
    <source>
        <dbReference type="Google" id="ProtNLM"/>
    </source>
</evidence>
<organism evidence="2 3">
    <name type="scientific">Prorocentrum cordatum</name>
    <dbReference type="NCBI Taxonomy" id="2364126"/>
    <lineage>
        <taxon>Eukaryota</taxon>
        <taxon>Sar</taxon>
        <taxon>Alveolata</taxon>
        <taxon>Dinophyceae</taxon>
        <taxon>Prorocentrales</taxon>
        <taxon>Prorocentraceae</taxon>
        <taxon>Prorocentrum</taxon>
    </lineage>
</organism>
<dbReference type="EMBL" id="CAUYUJ010010735">
    <property type="protein sequence ID" value="CAK0830149.1"/>
    <property type="molecule type" value="Genomic_DNA"/>
</dbReference>
<sequence length="214" mass="23085">DMLLGMDGWDAALDAVHMAGSMAHGNTAHASTARSVAVESVADSAAASAPEVPGGKGGEPVESDKDAKRRKKAEKDAAKKARALELQTDEAKKAMEKAFRDVQQKATGFGLTCEVQVPQVVDALLKRDFPKETADHLKAGADEVLDRVNVFKRTVLTQQPKGKPTIKMCQDAEEHVKTELGKLVESWSSFERRLLWNDMKKVANAGEAAGPHVK</sequence>
<keyword evidence="3" id="KW-1185">Reference proteome</keyword>
<feature type="region of interest" description="Disordered" evidence="1">
    <location>
        <begin position="29"/>
        <end position="84"/>
    </location>
</feature>
<proteinExistence type="predicted"/>